<organism evidence="13 14">
    <name type="scientific">Aegilops tauschii subsp. strangulata</name>
    <name type="common">Goatgrass</name>
    <dbReference type="NCBI Taxonomy" id="200361"/>
    <lineage>
        <taxon>Eukaryota</taxon>
        <taxon>Viridiplantae</taxon>
        <taxon>Streptophyta</taxon>
        <taxon>Embryophyta</taxon>
        <taxon>Tracheophyta</taxon>
        <taxon>Spermatophyta</taxon>
        <taxon>Magnoliopsida</taxon>
        <taxon>Liliopsida</taxon>
        <taxon>Poales</taxon>
        <taxon>Poaceae</taxon>
        <taxon>BOP clade</taxon>
        <taxon>Pooideae</taxon>
        <taxon>Triticodae</taxon>
        <taxon>Triticeae</taxon>
        <taxon>Triticinae</taxon>
        <taxon>Aegilops</taxon>
    </lineage>
</organism>
<protein>
    <recommendedName>
        <fullName evidence="12">Homeobox domain-containing protein</fullName>
    </recommendedName>
</protein>
<evidence type="ECO:0000256" key="8">
    <source>
        <dbReference type="ARBA" id="ARBA00024040"/>
    </source>
</evidence>
<evidence type="ECO:0000259" key="12">
    <source>
        <dbReference type="PROSITE" id="PS50071"/>
    </source>
</evidence>
<evidence type="ECO:0000256" key="9">
    <source>
        <dbReference type="PROSITE-ProRule" id="PRU00108"/>
    </source>
</evidence>
<dbReference type="GO" id="GO:0003677">
    <property type="term" value="F:DNA binding"/>
    <property type="evidence" value="ECO:0007669"/>
    <property type="project" value="UniProtKB-UniRule"/>
</dbReference>
<dbReference type="InterPro" id="IPR044555">
    <property type="entry name" value="WUSCHEL-like"/>
</dbReference>
<reference evidence="14" key="2">
    <citation type="journal article" date="2017" name="Nat. Plants">
        <title>The Aegilops tauschii genome reveals multiple impacts of transposons.</title>
        <authorList>
            <person name="Zhao G."/>
            <person name="Zou C."/>
            <person name="Li K."/>
            <person name="Wang K."/>
            <person name="Li T."/>
            <person name="Gao L."/>
            <person name="Zhang X."/>
            <person name="Wang H."/>
            <person name="Yang Z."/>
            <person name="Liu X."/>
            <person name="Jiang W."/>
            <person name="Mao L."/>
            <person name="Kong X."/>
            <person name="Jiao Y."/>
            <person name="Jia J."/>
        </authorList>
    </citation>
    <scope>NUCLEOTIDE SEQUENCE [LARGE SCALE GENOMIC DNA]</scope>
    <source>
        <strain evidence="14">cv. AL8/78</strain>
    </source>
</reference>
<comment type="subcellular location">
    <subcellularLocation>
        <location evidence="1 9 10">Nucleus</location>
    </subcellularLocation>
</comment>
<sequence length="179" mass="20014">KRKEDPYTSSLASHGERWPPRRSRHPPVPFPSPPAPLSLTPSPNSAALVNAHWVPTREQLAVLEGLYRQGMRTPTAEEIHQVTARLQEHGPIEGRNVFHWFQNQHVRLRQRERSSSGPTTSPGSFAVPSRYPCSTAPLATPSPRSSCRRRRRRTLLHAMEKQCTCSSHATCQASSTGRG</sequence>
<dbReference type="Gramene" id="AET3Gv20805500.7">
    <property type="protein sequence ID" value="AET3Gv20805500.7"/>
    <property type="gene ID" value="AET3Gv20805500"/>
</dbReference>
<proteinExistence type="inferred from homology"/>
<dbReference type="GO" id="GO:0003700">
    <property type="term" value="F:DNA-binding transcription factor activity"/>
    <property type="evidence" value="ECO:0007669"/>
    <property type="project" value="InterPro"/>
</dbReference>
<evidence type="ECO:0000256" key="11">
    <source>
        <dbReference type="SAM" id="MobiDB-lite"/>
    </source>
</evidence>
<evidence type="ECO:0000313" key="14">
    <source>
        <dbReference type="Proteomes" id="UP000015105"/>
    </source>
</evidence>
<dbReference type="EnsemblPlants" id="AET3Gv20805500.7">
    <property type="protein sequence ID" value="AET3Gv20805500.7"/>
    <property type="gene ID" value="AET3Gv20805500"/>
</dbReference>
<keyword evidence="5 9" id="KW-0371">Homeobox</keyword>
<reference evidence="14" key="1">
    <citation type="journal article" date="2014" name="Science">
        <title>Ancient hybridizations among the ancestral genomes of bread wheat.</title>
        <authorList>
            <consortium name="International Wheat Genome Sequencing Consortium,"/>
            <person name="Marcussen T."/>
            <person name="Sandve S.R."/>
            <person name="Heier L."/>
            <person name="Spannagl M."/>
            <person name="Pfeifer M."/>
            <person name="Jakobsen K.S."/>
            <person name="Wulff B.B."/>
            <person name="Steuernagel B."/>
            <person name="Mayer K.F."/>
            <person name="Olsen O.A."/>
        </authorList>
    </citation>
    <scope>NUCLEOTIDE SEQUENCE [LARGE SCALE GENOMIC DNA]</scope>
    <source>
        <strain evidence="14">cv. AL8/78</strain>
    </source>
</reference>
<dbReference type="GO" id="GO:0005634">
    <property type="term" value="C:nucleus"/>
    <property type="evidence" value="ECO:0007669"/>
    <property type="project" value="UniProtKB-SubCell"/>
</dbReference>
<evidence type="ECO:0000256" key="6">
    <source>
        <dbReference type="ARBA" id="ARBA00023163"/>
    </source>
</evidence>
<evidence type="ECO:0000256" key="4">
    <source>
        <dbReference type="ARBA" id="ARBA00023125"/>
    </source>
</evidence>
<evidence type="ECO:0000313" key="13">
    <source>
        <dbReference type="EnsemblPlants" id="AET3Gv20805500.7"/>
    </source>
</evidence>
<keyword evidence="14" id="KW-1185">Reference proteome</keyword>
<evidence type="ECO:0000256" key="7">
    <source>
        <dbReference type="ARBA" id="ARBA00023242"/>
    </source>
</evidence>
<dbReference type="InterPro" id="IPR009057">
    <property type="entry name" value="Homeodomain-like_sf"/>
</dbReference>
<feature type="region of interest" description="Disordered" evidence="11">
    <location>
        <begin position="1"/>
        <end position="43"/>
    </location>
</feature>
<feature type="DNA-binding region" description="Homeobox" evidence="9">
    <location>
        <begin position="58"/>
        <end position="112"/>
    </location>
</feature>
<keyword evidence="6" id="KW-0804">Transcription</keyword>
<dbReference type="CDD" id="cd00086">
    <property type="entry name" value="homeodomain"/>
    <property type="match status" value="1"/>
</dbReference>
<dbReference type="PROSITE" id="PS50071">
    <property type="entry name" value="HOMEOBOX_2"/>
    <property type="match status" value="1"/>
</dbReference>
<dbReference type="Pfam" id="PF00046">
    <property type="entry name" value="Homeodomain"/>
    <property type="match status" value="1"/>
</dbReference>
<feature type="compositionally biased region" description="Pro residues" evidence="11">
    <location>
        <begin position="26"/>
        <end position="36"/>
    </location>
</feature>
<evidence type="ECO:0000256" key="3">
    <source>
        <dbReference type="ARBA" id="ARBA00023015"/>
    </source>
</evidence>
<keyword evidence="2" id="KW-0217">Developmental protein</keyword>
<reference evidence="13" key="4">
    <citation type="submission" date="2019-03" db="UniProtKB">
        <authorList>
            <consortium name="EnsemblPlants"/>
        </authorList>
    </citation>
    <scope>IDENTIFICATION</scope>
</reference>
<dbReference type="Gene3D" id="1.10.10.60">
    <property type="entry name" value="Homeodomain-like"/>
    <property type="match status" value="1"/>
</dbReference>
<keyword evidence="7 9" id="KW-0539">Nucleus</keyword>
<dbReference type="AlphaFoldDB" id="A0A453FWD6"/>
<evidence type="ECO:0000256" key="5">
    <source>
        <dbReference type="ARBA" id="ARBA00023155"/>
    </source>
</evidence>
<dbReference type="PANTHER" id="PTHR45940:SF26">
    <property type="entry name" value="HOMEOBOX DOMAIN-CONTAINING PROTEIN"/>
    <property type="match status" value="1"/>
</dbReference>
<dbReference type="PANTHER" id="PTHR45940">
    <property type="entry name" value="WUSCHEL-RELATED HOMEOBOX 1-RELATED"/>
    <property type="match status" value="1"/>
</dbReference>
<evidence type="ECO:0000256" key="1">
    <source>
        <dbReference type="ARBA" id="ARBA00004123"/>
    </source>
</evidence>
<keyword evidence="4 9" id="KW-0238">DNA-binding</keyword>
<comment type="similarity">
    <text evidence="8">Belongs to the WUS homeobox family.</text>
</comment>
<feature type="domain" description="Homeobox" evidence="12">
    <location>
        <begin position="56"/>
        <end position="111"/>
    </location>
</feature>
<feature type="compositionally biased region" description="Low complexity" evidence="11">
    <location>
        <begin position="115"/>
        <end position="124"/>
    </location>
</feature>
<dbReference type="SMART" id="SM00389">
    <property type="entry name" value="HOX"/>
    <property type="match status" value="1"/>
</dbReference>
<feature type="region of interest" description="Disordered" evidence="11">
    <location>
        <begin position="108"/>
        <end position="150"/>
    </location>
</feature>
<reference evidence="13" key="5">
    <citation type="journal article" date="2021" name="G3 (Bethesda)">
        <title>Aegilops tauschii genome assembly Aet v5.0 features greater sequence contiguity and improved annotation.</title>
        <authorList>
            <person name="Wang L."/>
            <person name="Zhu T."/>
            <person name="Rodriguez J.C."/>
            <person name="Deal K.R."/>
            <person name="Dubcovsky J."/>
            <person name="McGuire P.E."/>
            <person name="Lux T."/>
            <person name="Spannagl M."/>
            <person name="Mayer K.F.X."/>
            <person name="Baldrich P."/>
            <person name="Meyers B.C."/>
            <person name="Huo N."/>
            <person name="Gu Y.Q."/>
            <person name="Zhou H."/>
            <person name="Devos K.M."/>
            <person name="Bennetzen J.L."/>
            <person name="Unver T."/>
            <person name="Budak H."/>
            <person name="Gulick P.J."/>
            <person name="Galiba G."/>
            <person name="Kalapos B."/>
            <person name="Nelson D.R."/>
            <person name="Li P."/>
            <person name="You F.M."/>
            <person name="Luo M.C."/>
            <person name="Dvorak J."/>
        </authorList>
    </citation>
    <scope>NUCLEOTIDE SEQUENCE [LARGE SCALE GENOMIC DNA]</scope>
    <source>
        <strain evidence="13">cv. AL8/78</strain>
    </source>
</reference>
<evidence type="ECO:0000256" key="10">
    <source>
        <dbReference type="RuleBase" id="RU000682"/>
    </source>
</evidence>
<name>A0A453FWD6_AEGTS</name>
<accession>A0A453FWD6</accession>
<keyword evidence="3" id="KW-0805">Transcription regulation</keyword>
<evidence type="ECO:0000256" key="2">
    <source>
        <dbReference type="ARBA" id="ARBA00022473"/>
    </source>
</evidence>
<reference evidence="13" key="3">
    <citation type="journal article" date="2017" name="Nature">
        <title>Genome sequence of the progenitor of the wheat D genome Aegilops tauschii.</title>
        <authorList>
            <person name="Luo M.C."/>
            <person name="Gu Y.Q."/>
            <person name="Puiu D."/>
            <person name="Wang H."/>
            <person name="Twardziok S.O."/>
            <person name="Deal K.R."/>
            <person name="Huo N."/>
            <person name="Zhu T."/>
            <person name="Wang L."/>
            <person name="Wang Y."/>
            <person name="McGuire P.E."/>
            <person name="Liu S."/>
            <person name="Long H."/>
            <person name="Ramasamy R.K."/>
            <person name="Rodriguez J.C."/>
            <person name="Van S.L."/>
            <person name="Yuan L."/>
            <person name="Wang Z."/>
            <person name="Xia Z."/>
            <person name="Xiao L."/>
            <person name="Anderson O.D."/>
            <person name="Ouyang S."/>
            <person name="Liang Y."/>
            <person name="Zimin A.V."/>
            <person name="Pertea G."/>
            <person name="Qi P."/>
            <person name="Bennetzen J.L."/>
            <person name="Dai X."/>
            <person name="Dawson M.W."/>
            <person name="Muller H.G."/>
            <person name="Kugler K."/>
            <person name="Rivarola-Duarte L."/>
            <person name="Spannagl M."/>
            <person name="Mayer K.F.X."/>
            <person name="Lu F.H."/>
            <person name="Bevan M.W."/>
            <person name="Leroy P."/>
            <person name="Li P."/>
            <person name="You F.M."/>
            <person name="Sun Q."/>
            <person name="Liu Z."/>
            <person name="Lyons E."/>
            <person name="Wicker T."/>
            <person name="Salzberg S.L."/>
            <person name="Devos K.M."/>
            <person name="Dvorak J."/>
        </authorList>
    </citation>
    <scope>NUCLEOTIDE SEQUENCE [LARGE SCALE GENOMIC DNA]</scope>
    <source>
        <strain evidence="13">cv. AL8/78</strain>
    </source>
</reference>
<dbReference type="Proteomes" id="UP000015105">
    <property type="component" value="Chromosome 3D"/>
</dbReference>
<dbReference type="InterPro" id="IPR001356">
    <property type="entry name" value="HD"/>
</dbReference>
<dbReference type="GO" id="GO:0099402">
    <property type="term" value="P:plant organ development"/>
    <property type="evidence" value="ECO:0007669"/>
    <property type="project" value="InterPro"/>
</dbReference>
<dbReference type="SUPFAM" id="SSF46689">
    <property type="entry name" value="Homeodomain-like"/>
    <property type="match status" value="1"/>
</dbReference>